<dbReference type="AlphaFoldDB" id="A0A9N7YAX7"/>
<accession>A0A9N7YAX7</accession>
<organism evidence="1 2">
    <name type="scientific">Pleuronectes platessa</name>
    <name type="common">European plaice</name>
    <dbReference type="NCBI Taxonomy" id="8262"/>
    <lineage>
        <taxon>Eukaryota</taxon>
        <taxon>Metazoa</taxon>
        <taxon>Chordata</taxon>
        <taxon>Craniata</taxon>
        <taxon>Vertebrata</taxon>
        <taxon>Euteleostomi</taxon>
        <taxon>Actinopterygii</taxon>
        <taxon>Neopterygii</taxon>
        <taxon>Teleostei</taxon>
        <taxon>Neoteleostei</taxon>
        <taxon>Acanthomorphata</taxon>
        <taxon>Carangaria</taxon>
        <taxon>Pleuronectiformes</taxon>
        <taxon>Pleuronectoidei</taxon>
        <taxon>Pleuronectidae</taxon>
        <taxon>Pleuronectes</taxon>
    </lineage>
</organism>
<dbReference type="EMBL" id="CADEAL010000361">
    <property type="protein sequence ID" value="CAB1419058.1"/>
    <property type="molecule type" value="Genomic_DNA"/>
</dbReference>
<evidence type="ECO:0000313" key="1">
    <source>
        <dbReference type="EMBL" id="CAB1419058.1"/>
    </source>
</evidence>
<protein>
    <submittedName>
        <fullName evidence="1">Uncharacterized protein</fullName>
    </submittedName>
</protein>
<name>A0A9N7YAX7_PLEPL</name>
<sequence>MSCPSGNSIEARECAGSPAAVAQIVLGSTGRGRTCADSAAVTRTRGRPEFKKKRRLARHFSQLQERQNTVEWQGASQWVNRLLTLKTESRTEVPVSEKCPPS</sequence>
<evidence type="ECO:0000313" key="2">
    <source>
        <dbReference type="Proteomes" id="UP001153269"/>
    </source>
</evidence>
<dbReference type="Proteomes" id="UP001153269">
    <property type="component" value="Unassembled WGS sequence"/>
</dbReference>
<reference evidence="1" key="1">
    <citation type="submission" date="2020-03" db="EMBL/GenBank/DDBJ databases">
        <authorList>
            <person name="Weist P."/>
        </authorList>
    </citation>
    <scope>NUCLEOTIDE SEQUENCE</scope>
</reference>
<keyword evidence="2" id="KW-1185">Reference proteome</keyword>
<comment type="caution">
    <text evidence="1">The sequence shown here is derived from an EMBL/GenBank/DDBJ whole genome shotgun (WGS) entry which is preliminary data.</text>
</comment>
<gene>
    <name evidence="1" type="ORF">PLEPLA_LOCUS6886</name>
</gene>
<proteinExistence type="predicted"/>